<accession>A0A1H6KEB6</accession>
<dbReference type="Proteomes" id="UP000176204">
    <property type="component" value="Chromosome I"/>
</dbReference>
<dbReference type="Pfam" id="PF12833">
    <property type="entry name" value="HTH_18"/>
    <property type="match status" value="1"/>
</dbReference>
<dbReference type="GO" id="GO:0003700">
    <property type="term" value="F:DNA-binding transcription factor activity"/>
    <property type="evidence" value="ECO:0007669"/>
    <property type="project" value="InterPro"/>
</dbReference>
<sequence>MQPNDHPSQTNPSPLLINILDERTKGKRRDETPIPGLVLHRWGHPTEPSSYLFTPHLCLIAQGVKRIILGDEAYVYDDRTYVVSSVELPIISQIIEATPAKPYLGLTLELDLQEISRIMLNGSSTTPAASPTDRGIGVSRLTPPLLSAVERLLSLLNTPEDIPIFHPLIRQEIYHRLLMGAQGGRLRQIVRAESRSSRIAKAIDHMKKHFDRPLSVQTLSGMAGMSPSSFHQHFRALTAITPLQFQKRIQLTEARRLMLLEQMDAGTAAFHVGYESPTQFTREYKRMFGNPPKTDIKKLQEEQLLQA</sequence>
<gene>
    <name evidence="4" type="ORF">PYTT_0356</name>
</gene>
<evidence type="ECO:0000256" key="1">
    <source>
        <dbReference type="ARBA" id="ARBA00023015"/>
    </source>
</evidence>
<dbReference type="PANTHER" id="PTHR43436">
    <property type="entry name" value="ARAC-FAMILY TRANSCRIPTIONAL REGULATOR"/>
    <property type="match status" value="1"/>
</dbReference>
<dbReference type="OrthoDB" id="34150at2"/>
<dbReference type="InterPro" id="IPR009594">
    <property type="entry name" value="Tscrpt_reg_HTH_AraC_N"/>
</dbReference>
<keyword evidence="5" id="KW-1185">Reference proteome</keyword>
<dbReference type="PANTHER" id="PTHR43436:SF1">
    <property type="entry name" value="TRANSCRIPTIONAL REGULATORY PROTEIN"/>
    <property type="match status" value="1"/>
</dbReference>
<feature type="domain" description="HTH araC/xylS-type" evidence="3">
    <location>
        <begin position="200"/>
        <end position="298"/>
    </location>
</feature>
<proteinExistence type="predicted"/>
<dbReference type="STRING" id="1679444.PYTT_0356"/>
<dbReference type="InterPro" id="IPR018060">
    <property type="entry name" value="HTH_AraC"/>
</dbReference>
<dbReference type="SUPFAM" id="SSF46689">
    <property type="entry name" value="Homeodomain-like"/>
    <property type="match status" value="2"/>
</dbReference>
<reference evidence="5" key="1">
    <citation type="submission" date="2016-09" db="EMBL/GenBank/DDBJ databases">
        <authorList>
            <person name="Koehorst J."/>
        </authorList>
    </citation>
    <scope>NUCLEOTIDE SEQUENCE [LARGE SCALE GENOMIC DNA]</scope>
</reference>
<dbReference type="PROSITE" id="PS01124">
    <property type="entry name" value="HTH_ARAC_FAMILY_2"/>
    <property type="match status" value="1"/>
</dbReference>
<dbReference type="SMART" id="SM00342">
    <property type="entry name" value="HTH_ARAC"/>
    <property type="match status" value="1"/>
</dbReference>
<dbReference type="RefSeq" id="WP_071133217.1">
    <property type="nucleotide sequence ID" value="NZ_LT629973.1"/>
</dbReference>
<protein>
    <submittedName>
        <fullName evidence="4">Arac-type transcriptional regulator n-terminus</fullName>
    </submittedName>
</protein>
<dbReference type="Pfam" id="PF06719">
    <property type="entry name" value="AraC_N"/>
    <property type="match status" value="1"/>
</dbReference>
<dbReference type="Gene3D" id="1.10.10.60">
    <property type="entry name" value="Homeodomain-like"/>
    <property type="match status" value="1"/>
</dbReference>
<dbReference type="GO" id="GO:0043565">
    <property type="term" value="F:sequence-specific DNA binding"/>
    <property type="evidence" value="ECO:0007669"/>
    <property type="project" value="InterPro"/>
</dbReference>
<dbReference type="KEGG" id="agl:PYTT_0356"/>
<evidence type="ECO:0000256" key="2">
    <source>
        <dbReference type="ARBA" id="ARBA00023163"/>
    </source>
</evidence>
<evidence type="ECO:0000259" key="3">
    <source>
        <dbReference type="PROSITE" id="PS01124"/>
    </source>
</evidence>
<evidence type="ECO:0000313" key="4">
    <source>
        <dbReference type="EMBL" id="SEH73892.1"/>
    </source>
</evidence>
<keyword evidence="1" id="KW-0805">Transcription regulation</keyword>
<dbReference type="AlphaFoldDB" id="A0A1H6KEB6"/>
<dbReference type="EMBL" id="LT629973">
    <property type="protein sequence ID" value="SEH73892.1"/>
    <property type="molecule type" value="Genomic_DNA"/>
</dbReference>
<name>A0A1H6KEB6_9BACT</name>
<keyword evidence="2" id="KW-0804">Transcription</keyword>
<organism evidence="4 5">
    <name type="scientific">Akkermansia glycaniphila</name>
    <dbReference type="NCBI Taxonomy" id="1679444"/>
    <lineage>
        <taxon>Bacteria</taxon>
        <taxon>Pseudomonadati</taxon>
        <taxon>Verrucomicrobiota</taxon>
        <taxon>Verrucomicrobiia</taxon>
        <taxon>Verrucomicrobiales</taxon>
        <taxon>Akkermansiaceae</taxon>
        <taxon>Akkermansia</taxon>
    </lineage>
</organism>
<dbReference type="InterPro" id="IPR009057">
    <property type="entry name" value="Homeodomain-like_sf"/>
</dbReference>
<evidence type="ECO:0000313" key="5">
    <source>
        <dbReference type="Proteomes" id="UP000176204"/>
    </source>
</evidence>